<protein>
    <submittedName>
        <fullName evidence="5">Transcriptional regulatory protein LiaR</fullName>
    </submittedName>
</protein>
<dbReference type="Gene3D" id="1.10.10.10">
    <property type="entry name" value="Winged helix-like DNA-binding domain superfamily/Winged helix DNA-binding domain"/>
    <property type="match status" value="1"/>
</dbReference>
<dbReference type="PROSITE" id="PS50043">
    <property type="entry name" value="HTH_LUXR_2"/>
    <property type="match status" value="1"/>
</dbReference>
<gene>
    <name evidence="5" type="primary">liaR</name>
    <name evidence="5" type="ORF">ROSSTS7063_00926</name>
</gene>
<dbReference type="InterPro" id="IPR036388">
    <property type="entry name" value="WH-like_DNA-bd_sf"/>
</dbReference>
<reference evidence="5 6" key="1">
    <citation type="submission" date="2019-07" db="EMBL/GenBank/DDBJ databases">
        <authorList>
            <person name="Hibberd C M."/>
            <person name="Gehrig L. J."/>
            <person name="Chang H.-W."/>
            <person name="Venkatesh S."/>
        </authorList>
    </citation>
    <scope>NUCLEOTIDE SEQUENCE [LARGE SCALE GENOMIC DNA]</scope>
    <source>
        <strain evidence="5">Ruminococcus_obeum_SSTS_Bg7063</strain>
    </source>
</reference>
<dbReference type="Pfam" id="PF00196">
    <property type="entry name" value="GerE"/>
    <property type="match status" value="1"/>
</dbReference>
<dbReference type="PRINTS" id="PR00038">
    <property type="entry name" value="HTHLUXR"/>
</dbReference>
<dbReference type="Gene3D" id="1.25.40.10">
    <property type="entry name" value="Tetratricopeptide repeat domain"/>
    <property type="match status" value="1"/>
</dbReference>
<evidence type="ECO:0000259" key="4">
    <source>
        <dbReference type="PROSITE" id="PS50043"/>
    </source>
</evidence>
<dbReference type="GO" id="GO:0006355">
    <property type="term" value="P:regulation of DNA-templated transcription"/>
    <property type="evidence" value="ECO:0007669"/>
    <property type="project" value="InterPro"/>
</dbReference>
<dbReference type="GO" id="GO:0003677">
    <property type="term" value="F:DNA binding"/>
    <property type="evidence" value="ECO:0007669"/>
    <property type="project" value="UniProtKB-KW"/>
</dbReference>
<dbReference type="CDD" id="cd06170">
    <property type="entry name" value="LuxR_C_like"/>
    <property type="match status" value="1"/>
</dbReference>
<dbReference type="AlphaFoldDB" id="A0A564SS76"/>
<evidence type="ECO:0000313" key="5">
    <source>
        <dbReference type="EMBL" id="VUW98046.1"/>
    </source>
</evidence>
<dbReference type="RefSeq" id="WP_186290922.1">
    <property type="nucleotide sequence ID" value="NZ_CABHNB010000013.1"/>
</dbReference>
<accession>A0A564SS76</accession>
<name>A0A564SS76_9FIRM</name>
<evidence type="ECO:0000256" key="3">
    <source>
        <dbReference type="ARBA" id="ARBA00023163"/>
    </source>
</evidence>
<dbReference type="SUPFAM" id="SSF46894">
    <property type="entry name" value="C-terminal effector domain of the bipartite response regulators"/>
    <property type="match status" value="1"/>
</dbReference>
<dbReference type="InterPro" id="IPR000792">
    <property type="entry name" value="Tscrpt_reg_LuxR_C"/>
</dbReference>
<keyword evidence="1" id="KW-0805">Transcription regulation</keyword>
<dbReference type="Proteomes" id="UP000409147">
    <property type="component" value="Unassembled WGS sequence"/>
</dbReference>
<proteinExistence type="predicted"/>
<evidence type="ECO:0000256" key="1">
    <source>
        <dbReference type="ARBA" id="ARBA00023015"/>
    </source>
</evidence>
<dbReference type="SMART" id="SM00421">
    <property type="entry name" value="HTH_LUXR"/>
    <property type="match status" value="1"/>
</dbReference>
<keyword evidence="3" id="KW-0804">Transcription</keyword>
<dbReference type="InterPro" id="IPR016032">
    <property type="entry name" value="Sig_transdc_resp-reg_C-effctor"/>
</dbReference>
<evidence type="ECO:0000313" key="6">
    <source>
        <dbReference type="Proteomes" id="UP000409147"/>
    </source>
</evidence>
<dbReference type="PANTHER" id="PTHR44688:SF16">
    <property type="entry name" value="DNA-BINDING TRANSCRIPTIONAL ACTIVATOR DEVR_DOSR"/>
    <property type="match status" value="1"/>
</dbReference>
<keyword evidence="2" id="KW-0238">DNA-binding</keyword>
<dbReference type="InterPro" id="IPR011990">
    <property type="entry name" value="TPR-like_helical_dom_sf"/>
</dbReference>
<keyword evidence="6" id="KW-1185">Reference proteome</keyword>
<dbReference type="EMBL" id="CABHNB010000013">
    <property type="protein sequence ID" value="VUW98046.1"/>
    <property type="molecule type" value="Genomic_DNA"/>
</dbReference>
<organism evidence="5 6">
    <name type="scientific">Blautia obeum</name>
    <dbReference type="NCBI Taxonomy" id="40520"/>
    <lineage>
        <taxon>Bacteria</taxon>
        <taxon>Bacillati</taxon>
        <taxon>Bacillota</taxon>
        <taxon>Clostridia</taxon>
        <taxon>Lachnospirales</taxon>
        <taxon>Lachnospiraceae</taxon>
        <taxon>Blautia</taxon>
    </lineage>
</organism>
<dbReference type="PANTHER" id="PTHR44688">
    <property type="entry name" value="DNA-BINDING TRANSCRIPTIONAL ACTIVATOR DEVR_DOSR"/>
    <property type="match status" value="1"/>
</dbReference>
<dbReference type="SUPFAM" id="SSF48452">
    <property type="entry name" value="TPR-like"/>
    <property type="match status" value="1"/>
</dbReference>
<evidence type="ECO:0000256" key="2">
    <source>
        <dbReference type="ARBA" id="ARBA00023125"/>
    </source>
</evidence>
<sequence length="731" mass="86699">MTVQRADKAFFFTKDNCIDKTYELEKGIKMFPSIFIEGAAASGKTVAVKMFLEKQKDINFALFFMDKERDDGTFIRKLSQIRKRMEQETIWVICEDMNQPLSEIKATTLVDFVQRLQDKNRCIFVSREKPHRKFLELLWKEKMYMVTQKDLLFSINEIEQMRAEKQISVRAKEIYQETGGWPGCVSLMMRILERREETGEKISVAEVRECYEIAEYIESDILGTLSKLEKDILEIGAWCPWLSKKMCMDIWNVSGGEEVIENLVRKGFLTEIEKGRYNTARLFEKTVRRQIPEKHFWIMVGQWYETEDFIKEAFFCIKQSGDQKFFQEFAIRSYKKLPYISMGTDDFEEWKENLPELCLLRGMQCCFRQDIDGMDREIRRLEKQLDQTNELKVKEIYLNLLYARPNFPLDLWLKLLEKNEKKDVSISLYNVLGGSDSYLCGLRDLSELFSCPRKEENKKMRIWKESLDEQAMEWYRRARKEYYIEIVQEKCETFEKCEVSQVLLDSEEELALDVNEQNYGRFLQYGKAYLKMRQYEKAEKIFEKLIPFLKLYHRNRFLAEVLFEQAVCTWEKGSHGQALRYVIESFLYSENARYVLFYTEYGKGGKEVLSAYVEWMKQNSPEGWHRKKKYNYGNVCRMPKEDYLELILRMAKKQCSSAPESAQKTSEEHLTMMETVILTLIGKGRSNAEICEELNLKLSTVKSHIYSLYRKLGVKNRMQATIKGKEMGILK</sequence>
<feature type="domain" description="HTH luxR-type" evidence="4">
    <location>
        <begin position="663"/>
        <end position="728"/>
    </location>
</feature>